<evidence type="ECO:0000313" key="1">
    <source>
        <dbReference type="EMBL" id="JAH14501.1"/>
    </source>
</evidence>
<accession>A0A0E9QCA1</accession>
<reference evidence="1" key="2">
    <citation type="journal article" date="2015" name="Fish Shellfish Immunol.">
        <title>Early steps in the European eel (Anguilla anguilla)-Vibrio vulnificus interaction in the gills: Role of the RtxA13 toxin.</title>
        <authorList>
            <person name="Callol A."/>
            <person name="Pajuelo D."/>
            <person name="Ebbesson L."/>
            <person name="Teles M."/>
            <person name="MacKenzie S."/>
            <person name="Amaro C."/>
        </authorList>
    </citation>
    <scope>NUCLEOTIDE SEQUENCE</scope>
</reference>
<reference evidence="1" key="1">
    <citation type="submission" date="2014-11" db="EMBL/GenBank/DDBJ databases">
        <authorList>
            <person name="Amaro Gonzalez C."/>
        </authorList>
    </citation>
    <scope>NUCLEOTIDE SEQUENCE</scope>
</reference>
<proteinExistence type="predicted"/>
<protein>
    <submittedName>
        <fullName evidence="1">Uncharacterized protein</fullName>
    </submittedName>
</protein>
<sequence>MNTQKFLVWQYPYSSENCCTMNV</sequence>
<dbReference type="AlphaFoldDB" id="A0A0E9QCA1"/>
<dbReference type="EMBL" id="GBXM01094076">
    <property type="protein sequence ID" value="JAH14501.1"/>
    <property type="molecule type" value="Transcribed_RNA"/>
</dbReference>
<organism evidence="1">
    <name type="scientific">Anguilla anguilla</name>
    <name type="common">European freshwater eel</name>
    <name type="synonym">Muraena anguilla</name>
    <dbReference type="NCBI Taxonomy" id="7936"/>
    <lineage>
        <taxon>Eukaryota</taxon>
        <taxon>Metazoa</taxon>
        <taxon>Chordata</taxon>
        <taxon>Craniata</taxon>
        <taxon>Vertebrata</taxon>
        <taxon>Euteleostomi</taxon>
        <taxon>Actinopterygii</taxon>
        <taxon>Neopterygii</taxon>
        <taxon>Teleostei</taxon>
        <taxon>Anguilliformes</taxon>
        <taxon>Anguillidae</taxon>
        <taxon>Anguilla</taxon>
    </lineage>
</organism>
<name>A0A0E9QCA1_ANGAN</name>